<evidence type="ECO:0000313" key="6">
    <source>
        <dbReference type="EMBL" id="KDR68688.1"/>
    </source>
</evidence>
<dbReference type="Proteomes" id="UP000027222">
    <property type="component" value="Unassembled WGS sequence"/>
</dbReference>
<evidence type="ECO:0000256" key="3">
    <source>
        <dbReference type="ARBA" id="ARBA00022833"/>
    </source>
</evidence>
<dbReference type="InterPro" id="IPR002893">
    <property type="entry name" value="Znf_MYND"/>
</dbReference>
<evidence type="ECO:0000256" key="1">
    <source>
        <dbReference type="ARBA" id="ARBA00022723"/>
    </source>
</evidence>
<dbReference type="EMBL" id="KL142406">
    <property type="protein sequence ID" value="KDR68688.1"/>
    <property type="molecule type" value="Genomic_DNA"/>
</dbReference>
<evidence type="ECO:0000313" key="7">
    <source>
        <dbReference type="Proteomes" id="UP000027222"/>
    </source>
</evidence>
<keyword evidence="1" id="KW-0479">Metal-binding</keyword>
<dbReference type="Pfam" id="PF01753">
    <property type="entry name" value="zf-MYND"/>
    <property type="match status" value="1"/>
</dbReference>
<keyword evidence="3" id="KW-0862">Zinc</keyword>
<name>A0A067SPI1_GALM3</name>
<keyword evidence="2 4" id="KW-0863">Zinc-finger</keyword>
<feature type="domain" description="MYND-type" evidence="5">
    <location>
        <begin position="123"/>
        <end position="166"/>
    </location>
</feature>
<organism evidence="6 7">
    <name type="scientific">Galerina marginata (strain CBS 339.88)</name>
    <dbReference type="NCBI Taxonomy" id="685588"/>
    <lineage>
        <taxon>Eukaryota</taxon>
        <taxon>Fungi</taxon>
        <taxon>Dikarya</taxon>
        <taxon>Basidiomycota</taxon>
        <taxon>Agaricomycotina</taxon>
        <taxon>Agaricomycetes</taxon>
        <taxon>Agaricomycetidae</taxon>
        <taxon>Agaricales</taxon>
        <taxon>Agaricineae</taxon>
        <taxon>Strophariaceae</taxon>
        <taxon>Galerina</taxon>
    </lineage>
</organism>
<dbReference type="GO" id="GO:0008270">
    <property type="term" value="F:zinc ion binding"/>
    <property type="evidence" value="ECO:0007669"/>
    <property type="project" value="UniProtKB-KW"/>
</dbReference>
<dbReference type="OrthoDB" id="2945538at2759"/>
<dbReference type="AlphaFoldDB" id="A0A067SPI1"/>
<evidence type="ECO:0000256" key="4">
    <source>
        <dbReference type="PROSITE-ProRule" id="PRU00134"/>
    </source>
</evidence>
<sequence length="189" mass="21475">MALFTELVANTCMVEIGAAALKLAKKNSPDGVEVWYEIFERITHSMTCENSGGCEYHATPPFLQAVRTSLERLVIPTLIVLREEARDGGEQKYLVQWVRLLRLLGITDKTIRERHRLDRKCCNIVCPARNSGVPSTKKNTCTECHSVFYCDRTCQKSDWENHKNECERLAKATCADLKGFTSTYIGKRL</sequence>
<keyword evidence="7" id="KW-1185">Reference proteome</keyword>
<gene>
    <name evidence="6" type="ORF">GALMADRAFT_1023151</name>
</gene>
<dbReference type="PROSITE" id="PS50865">
    <property type="entry name" value="ZF_MYND_2"/>
    <property type="match status" value="1"/>
</dbReference>
<proteinExistence type="predicted"/>
<dbReference type="HOGENOM" id="CLU_1415661_0_0_1"/>
<dbReference type="Gene3D" id="6.10.140.2220">
    <property type="match status" value="1"/>
</dbReference>
<reference evidence="7" key="1">
    <citation type="journal article" date="2014" name="Proc. Natl. Acad. Sci. U.S.A.">
        <title>Extensive sampling of basidiomycete genomes demonstrates inadequacy of the white-rot/brown-rot paradigm for wood decay fungi.</title>
        <authorList>
            <person name="Riley R."/>
            <person name="Salamov A.A."/>
            <person name="Brown D.W."/>
            <person name="Nagy L.G."/>
            <person name="Floudas D."/>
            <person name="Held B.W."/>
            <person name="Levasseur A."/>
            <person name="Lombard V."/>
            <person name="Morin E."/>
            <person name="Otillar R."/>
            <person name="Lindquist E.A."/>
            <person name="Sun H."/>
            <person name="LaButti K.M."/>
            <person name="Schmutz J."/>
            <person name="Jabbour D."/>
            <person name="Luo H."/>
            <person name="Baker S.E."/>
            <person name="Pisabarro A.G."/>
            <person name="Walton J.D."/>
            <person name="Blanchette R.A."/>
            <person name="Henrissat B."/>
            <person name="Martin F."/>
            <person name="Cullen D."/>
            <person name="Hibbett D.S."/>
            <person name="Grigoriev I.V."/>
        </authorList>
    </citation>
    <scope>NUCLEOTIDE SEQUENCE [LARGE SCALE GENOMIC DNA]</scope>
    <source>
        <strain evidence="7">CBS 339.88</strain>
    </source>
</reference>
<evidence type="ECO:0000256" key="2">
    <source>
        <dbReference type="ARBA" id="ARBA00022771"/>
    </source>
</evidence>
<protein>
    <recommendedName>
        <fullName evidence="5">MYND-type domain-containing protein</fullName>
    </recommendedName>
</protein>
<accession>A0A067SPI1</accession>
<dbReference type="STRING" id="685588.A0A067SPI1"/>
<evidence type="ECO:0000259" key="5">
    <source>
        <dbReference type="PROSITE" id="PS50865"/>
    </source>
</evidence>
<dbReference type="SUPFAM" id="SSF144232">
    <property type="entry name" value="HIT/MYND zinc finger-like"/>
    <property type="match status" value="1"/>
</dbReference>